<reference evidence="6" key="1">
    <citation type="journal article" date="2021" name="PeerJ">
        <title>Extensive microbial diversity within the chicken gut microbiome revealed by metagenomics and culture.</title>
        <authorList>
            <person name="Gilroy R."/>
            <person name="Ravi A."/>
            <person name="Getino M."/>
            <person name="Pursley I."/>
            <person name="Horton D.L."/>
            <person name="Alikhan N.F."/>
            <person name="Baker D."/>
            <person name="Gharbi K."/>
            <person name="Hall N."/>
            <person name="Watson M."/>
            <person name="Adriaenssens E.M."/>
            <person name="Foster-Nyarko E."/>
            <person name="Jarju S."/>
            <person name="Secka A."/>
            <person name="Antonio M."/>
            <person name="Oren A."/>
            <person name="Chaudhuri R.R."/>
            <person name="La Ragione R."/>
            <person name="Hildebrand F."/>
            <person name="Pallen M.J."/>
        </authorList>
    </citation>
    <scope>NUCLEOTIDE SEQUENCE</scope>
    <source>
        <strain evidence="6">CHK124-7917</strain>
    </source>
</reference>
<keyword evidence="1" id="KW-0540">Nuclease</keyword>
<organism evidence="6 7">
    <name type="scientific">Thermophilibacter provencensis</name>
    <dbReference type="NCBI Taxonomy" id="1852386"/>
    <lineage>
        <taxon>Bacteria</taxon>
        <taxon>Bacillati</taxon>
        <taxon>Actinomycetota</taxon>
        <taxon>Coriobacteriia</taxon>
        <taxon>Coriobacteriales</taxon>
        <taxon>Atopobiaceae</taxon>
        <taxon>Thermophilibacter</taxon>
    </lineage>
</organism>
<accession>A0A921GG26</accession>
<dbReference type="GO" id="GO:0016787">
    <property type="term" value="F:hydrolase activity"/>
    <property type="evidence" value="ECO:0007669"/>
    <property type="project" value="UniProtKB-KW"/>
</dbReference>
<dbReference type="SUPFAM" id="SSF88723">
    <property type="entry name" value="PIN domain-like"/>
    <property type="match status" value="1"/>
</dbReference>
<evidence type="ECO:0000313" key="7">
    <source>
        <dbReference type="Proteomes" id="UP000697330"/>
    </source>
</evidence>
<dbReference type="RefSeq" id="WP_083662125.1">
    <property type="nucleotide sequence ID" value="NZ_CAUWLO010000013.1"/>
</dbReference>
<evidence type="ECO:0000256" key="2">
    <source>
        <dbReference type="ARBA" id="ARBA00022723"/>
    </source>
</evidence>
<sequence length="142" mass="15442">MRRVMIDTNVLIDLVSSSRPAHEDTVDAVRALCAADGFGGCVLSSSLKDVYYVYRRHYGDEPAARAAVRELRRMFALVNLTTAVVDGALDSDEPDFEDGLLRAAGEQSRCDYLLTRDAPGFSAASFEKVDAPGLLEVLSRAV</sequence>
<proteinExistence type="predicted"/>
<dbReference type="GO" id="GO:0004518">
    <property type="term" value="F:nuclease activity"/>
    <property type="evidence" value="ECO:0007669"/>
    <property type="project" value="UniProtKB-KW"/>
</dbReference>
<dbReference type="InterPro" id="IPR002716">
    <property type="entry name" value="PIN_dom"/>
</dbReference>
<dbReference type="AlphaFoldDB" id="A0A921GG26"/>
<dbReference type="EMBL" id="DYWQ01000090">
    <property type="protein sequence ID" value="HJF45331.1"/>
    <property type="molecule type" value="Genomic_DNA"/>
</dbReference>
<evidence type="ECO:0000256" key="4">
    <source>
        <dbReference type="ARBA" id="ARBA00022842"/>
    </source>
</evidence>
<name>A0A921GG26_9ACTN</name>
<dbReference type="Pfam" id="PF13470">
    <property type="entry name" value="PIN_3"/>
    <property type="match status" value="1"/>
</dbReference>
<keyword evidence="3" id="KW-0378">Hydrolase</keyword>
<evidence type="ECO:0000259" key="5">
    <source>
        <dbReference type="Pfam" id="PF13470"/>
    </source>
</evidence>
<gene>
    <name evidence="6" type="ORF">K8U72_06050</name>
</gene>
<dbReference type="InterPro" id="IPR029060">
    <property type="entry name" value="PIN-like_dom_sf"/>
</dbReference>
<evidence type="ECO:0000256" key="1">
    <source>
        <dbReference type="ARBA" id="ARBA00022722"/>
    </source>
</evidence>
<feature type="domain" description="PIN" evidence="5">
    <location>
        <begin position="3"/>
        <end position="117"/>
    </location>
</feature>
<protein>
    <submittedName>
        <fullName evidence="6">PIN domain-containing protein</fullName>
    </submittedName>
</protein>
<comment type="caution">
    <text evidence="6">The sequence shown here is derived from an EMBL/GenBank/DDBJ whole genome shotgun (WGS) entry which is preliminary data.</text>
</comment>
<keyword evidence="4" id="KW-0460">Magnesium</keyword>
<evidence type="ECO:0000256" key="3">
    <source>
        <dbReference type="ARBA" id="ARBA00022801"/>
    </source>
</evidence>
<reference evidence="6" key="2">
    <citation type="submission" date="2021-09" db="EMBL/GenBank/DDBJ databases">
        <authorList>
            <person name="Gilroy R."/>
        </authorList>
    </citation>
    <scope>NUCLEOTIDE SEQUENCE</scope>
    <source>
        <strain evidence="6">CHK124-7917</strain>
    </source>
</reference>
<dbReference type="GO" id="GO:0046872">
    <property type="term" value="F:metal ion binding"/>
    <property type="evidence" value="ECO:0007669"/>
    <property type="project" value="UniProtKB-KW"/>
</dbReference>
<dbReference type="Proteomes" id="UP000697330">
    <property type="component" value="Unassembled WGS sequence"/>
</dbReference>
<evidence type="ECO:0000313" key="6">
    <source>
        <dbReference type="EMBL" id="HJF45331.1"/>
    </source>
</evidence>
<dbReference type="OrthoDB" id="3232645at2"/>
<keyword evidence="2" id="KW-0479">Metal-binding</keyword>